<dbReference type="KEGG" id="pgri:PgNI_04791"/>
<keyword evidence="2" id="KW-0732">Signal</keyword>
<accession>A0A6P8BDG2</accession>
<organism evidence="3 4">
    <name type="scientific">Pyricularia grisea</name>
    <name type="common">Crabgrass-specific blast fungus</name>
    <name type="synonym">Magnaporthe grisea</name>
    <dbReference type="NCBI Taxonomy" id="148305"/>
    <lineage>
        <taxon>Eukaryota</taxon>
        <taxon>Fungi</taxon>
        <taxon>Dikarya</taxon>
        <taxon>Ascomycota</taxon>
        <taxon>Pezizomycotina</taxon>
        <taxon>Sordariomycetes</taxon>
        <taxon>Sordariomycetidae</taxon>
        <taxon>Magnaporthales</taxon>
        <taxon>Pyriculariaceae</taxon>
        <taxon>Pyricularia</taxon>
    </lineage>
</organism>
<reference evidence="4" key="1">
    <citation type="journal article" date="2019" name="Mol. Biol. Evol.">
        <title>Blast fungal genomes show frequent chromosomal changes, gene gains and losses, and effector gene turnover.</title>
        <authorList>
            <person name="Gomez Luciano L.B."/>
            <person name="Jason Tsai I."/>
            <person name="Chuma I."/>
            <person name="Tosa Y."/>
            <person name="Chen Y.H."/>
            <person name="Li J.Y."/>
            <person name="Li M.Y."/>
            <person name="Jade Lu M.Y."/>
            <person name="Nakayashiki H."/>
            <person name="Li W.H."/>
        </authorList>
    </citation>
    <scope>NUCLEOTIDE SEQUENCE</scope>
    <source>
        <strain evidence="4">NI907</strain>
    </source>
</reference>
<gene>
    <name evidence="4" type="ORF">PgNI_04791</name>
</gene>
<evidence type="ECO:0000256" key="2">
    <source>
        <dbReference type="SAM" id="SignalP"/>
    </source>
</evidence>
<sequence length="149" mass="15597">MPLLLAKLPLVLHIVAETGAANSFIRHPRTQLRIRGADHADVQREADLVCANLGGALLATNLVALVVILSPGGGVGGAAAAEVLDETSRLLVLALASYHVWPMYRAFARLTSPGAALKYQDVPMGGPAVHLIVHWVCFASLLCSALFGG</sequence>
<dbReference type="GeneID" id="41959743"/>
<dbReference type="RefSeq" id="XP_030985210.1">
    <property type="nucleotide sequence ID" value="XM_031124834.1"/>
</dbReference>
<keyword evidence="1" id="KW-0472">Membrane</keyword>
<feature type="chain" id="PRO_5027842908" evidence="2">
    <location>
        <begin position="21"/>
        <end position="149"/>
    </location>
</feature>
<dbReference type="AlphaFoldDB" id="A0A6P8BDG2"/>
<reference evidence="4" key="3">
    <citation type="submission" date="2025-08" db="UniProtKB">
        <authorList>
            <consortium name="RefSeq"/>
        </authorList>
    </citation>
    <scope>IDENTIFICATION</scope>
    <source>
        <strain evidence="4">NI907</strain>
    </source>
</reference>
<evidence type="ECO:0000313" key="3">
    <source>
        <dbReference type="Proteomes" id="UP000515153"/>
    </source>
</evidence>
<proteinExistence type="predicted"/>
<protein>
    <submittedName>
        <fullName evidence="4">Uncharacterized protein</fullName>
    </submittedName>
</protein>
<keyword evidence="1" id="KW-0812">Transmembrane</keyword>
<dbReference type="Proteomes" id="UP000515153">
    <property type="component" value="Unplaced"/>
</dbReference>
<keyword evidence="3" id="KW-1185">Reference proteome</keyword>
<feature type="transmembrane region" description="Helical" evidence="1">
    <location>
        <begin position="46"/>
        <end position="70"/>
    </location>
</feature>
<feature type="signal peptide" evidence="2">
    <location>
        <begin position="1"/>
        <end position="20"/>
    </location>
</feature>
<feature type="transmembrane region" description="Helical" evidence="1">
    <location>
        <begin position="128"/>
        <end position="147"/>
    </location>
</feature>
<name>A0A6P8BDG2_PYRGI</name>
<evidence type="ECO:0000313" key="4">
    <source>
        <dbReference type="RefSeq" id="XP_030985210.1"/>
    </source>
</evidence>
<keyword evidence="1" id="KW-1133">Transmembrane helix</keyword>
<evidence type="ECO:0000256" key="1">
    <source>
        <dbReference type="SAM" id="Phobius"/>
    </source>
</evidence>
<reference evidence="4" key="2">
    <citation type="submission" date="2019-10" db="EMBL/GenBank/DDBJ databases">
        <authorList>
            <consortium name="NCBI Genome Project"/>
        </authorList>
    </citation>
    <scope>NUCLEOTIDE SEQUENCE</scope>
    <source>
        <strain evidence="4">NI907</strain>
    </source>
</reference>
<feature type="transmembrane region" description="Helical" evidence="1">
    <location>
        <begin position="6"/>
        <end position="25"/>
    </location>
</feature>